<evidence type="ECO:0000256" key="2">
    <source>
        <dbReference type="ARBA" id="ARBA00022552"/>
    </source>
</evidence>
<comment type="function">
    <text evidence="6">Specifically methylates the N4 position of cytidine in position 1402 (C1402) of 16S rRNA.</text>
</comment>
<comment type="catalytic activity">
    <reaction evidence="6">
        <text>cytidine(1402) in 16S rRNA + S-adenosyl-L-methionine = N(4)-methylcytidine(1402) in 16S rRNA + S-adenosyl-L-homocysteine + H(+)</text>
        <dbReference type="Rhea" id="RHEA:42928"/>
        <dbReference type="Rhea" id="RHEA-COMP:10286"/>
        <dbReference type="Rhea" id="RHEA-COMP:10287"/>
        <dbReference type="ChEBI" id="CHEBI:15378"/>
        <dbReference type="ChEBI" id="CHEBI:57856"/>
        <dbReference type="ChEBI" id="CHEBI:59789"/>
        <dbReference type="ChEBI" id="CHEBI:74506"/>
        <dbReference type="ChEBI" id="CHEBI:82748"/>
        <dbReference type="EC" id="2.1.1.199"/>
    </reaction>
</comment>
<dbReference type="Proteomes" id="UP000698752">
    <property type="component" value="Unassembled WGS sequence"/>
</dbReference>
<dbReference type="SUPFAM" id="SSF81799">
    <property type="entry name" value="Putative methyltransferase TM0872, insert domain"/>
    <property type="match status" value="1"/>
</dbReference>
<dbReference type="EC" id="2.1.1.199" evidence="6"/>
<evidence type="ECO:0000256" key="4">
    <source>
        <dbReference type="ARBA" id="ARBA00022679"/>
    </source>
</evidence>
<proteinExistence type="inferred from homology"/>
<comment type="subcellular location">
    <subcellularLocation>
        <location evidence="6">Cytoplasm</location>
    </subcellularLocation>
</comment>
<keyword evidence="5 6" id="KW-0949">S-adenosyl-L-methionine</keyword>
<dbReference type="Gene3D" id="1.10.150.170">
    <property type="entry name" value="Putative methyltransferase TM0872, insert domain"/>
    <property type="match status" value="1"/>
</dbReference>
<accession>A0ABS5EKU1</accession>
<dbReference type="NCBIfam" id="TIGR00006">
    <property type="entry name" value="16S rRNA (cytosine(1402)-N(4))-methyltransferase RsmH"/>
    <property type="match status" value="1"/>
</dbReference>
<keyword evidence="8" id="KW-1185">Reference proteome</keyword>
<organism evidence="7 8">
    <name type="scientific">Neoroseomonas terrae</name>
    <dbReference type="NCBI Taxonomy" id="424799"/>
    <lineage>
        <taxon>Bacteria</taxon>
        <taxon>Pseudomonadati</taxon>
        <taxon>Pseudomonadota</taxon>
        <taxon>Alphaproteobacteria</taxon>
        <taxon>Acetobacterales</taxon>
        <taxon>Acetobacteraceae</taxon>
        <taxon>Neoroseomonas</taxon>
    </lineage>
</organism>
<dbReference type="InterPro" id="IPR002903">
    <property type="entry name" value="RsmH"/>
</dbReference>
<keyword evidence="4 6" id="KW-0808">Transferase</keyword>
<sequence length="312" mass="33606">MSGHLPVMLNEVLATLSPHGDARYLDCTFGGGGYATAILDSAPGCTLFAMDRDPDAIARGAALAARFAPRLRLIEGRFGDMLDHLTAQGVTALDGVVMDLGVSSFQLDQAERGFSFRADGPLDMRMEKDGPSAADLVNTLPEGELADILYRLGEERFSRRIARAIVERRREQRFETTGDLAALVRSKVPRDPSGIDGATRSFQALRLAVNDELGEVERGLAAAAKLLAPGGRLVVVAFHSLEDRIAKRFMADAAGRAGGASRHDPAALTSRSAPRFRLITSRALRPTEAETSTNPRARSARLRALERLEEAA</sequence>
<dbReference type="HAMAP" id="MF_01007">
    <property type="entry name" value="16SrRNA_methyltr_H"/>
    <property type="match status" value="1"/>
</dbReference>
<dbReference type="Pfam" id="PF01795">
    <property type="entry name" value="Methyltransf_5"/>
    <property type="match status" value="1"/>
</dbReference>
<gene>
    <name evidence="6 7" type="primary">rsmH</name>
    <name evidence="7" type="ORF">GXW78_18280</name>
</gene>
<feature type="binding site" evidence="6">
    <location>
        <position position="99"/>
    </location>
    <ligand>
        <name>S-adenosyl-L-methionine</name>
        <dbReference type="ChEBI" id="CHEBI:59789"/>
    </ligand>
</feature>
<feature type="binding site" evidence="6">
    <location>
        <position position="78"/>
    </location>
    <ligand>
        <name>S-adenosyl-L-methionine</name>
        <dbReference type="ChEBI" id="CHEBI:59789"/>
    </ligand>
</feature>
<keyword evidence="2 6" id="KW-0698">rRNA processing</keyword>
<feature type="binding site" evidence="6">
    <location>
        <position position="106"/>
    </location>
    <ligand>
        <name>S-adenosyl-L-methionine</name>
        <dbReference type="ChEBI" id="CHEBI:59789"/>
    </ligand>
</feature>
<evidence type="ECO:0000256" key="3">
    <source>
        <dbReference type="ARBA" id="ARBA00022603"/>
    </source>
</evidence>
<dbReference type="PANTHER" id="PTHR11265:SF0">
    <property type="entry name" value="12S RRNA N4-METHYLCYTIDINE METHYLTRANSFERASE"/>
    <property type="match status" value="1"/>
</dbReference>
<comment type="similarity">
    <text evidence="1 6">Belongs to the methyltransferase superfamily. RsmH family.</text>
</comment>
<dbReference type="Gene3D" id="3.40.50.150">
    <property type="entry name" value="Vaccinia Virus protein VP39"/>
    <property type="match status" value="1"/>
</dbReference>
<dbReference type="PANTHER" id="PTHR11265">
    <property type="entry name" value="S-ADENOSYL-METHYLTRANSFERASE MRAW"/>
    <property type="match status" value="1"/>
</dbReference>
<dbReference type="InterPro" id="IPR029063">
    <property type="entry name" value="SAM-dependent_MTases_sf"/>
</dbReference>
<dbReference type="EMBL" id="JAAEDI010000020">
    <property type="protein sequence ID" value="MBR0651623.1"/>
    <property type="molecule type" value="Genomic_DNA"/>
</dbReference>
<evidence type="ECO:0000256" key="5">
    <source>
        <dbReference type="ARBA" id="ARBA00022691"/>
    </source>
</evidence>
<evidence type="ECO:0000313" key="8">
    <source>
        <dbReference type="Proteomes" id="UP000698752"/>
    </source>
</evidence>
<dbReference type="InterPro" id="IPR023397">
    <property type="entry name" value="SAM-dep_MeTrfase_MraW_recog"/>
</dbReference>
<dbReference type="RefSeq" id="WP_211870295.1">
    <property type="nucleotide sequence ID" value="NZ_JAAEDI010000020.1"/>
</dbReference>
<feature type="binding site" evidence="6">
    <location>
        <begin position="32"/>
        <end position="34"/>
    </location>
    <ligand>
        <name>S-adenosyl-L-methionine</name>
        <dbReference type="ChEBI" id="CHEBI:59789"/>
    </ligand>
</feature>
<keyword evidence="6" id="KW-0963">Cytoplasm</keyword>
<feature type="binding site" evidence="6">
    <location>
        <position position="51"/>
    </location>
    <ligand>
        <name>S-adenosyl-L-methionine</name>
        <dbReference type="ChEBI" id="CHEBI:59789"/>
    </ligand>
</feature>
<comment type="caution">
    <text evidence="7">The sequence shown here is derived from an EMBL/GenBank/DDBJ whole genome shotgun (WGS) entry which is preliminary data.</text>
</comment>
<name>A0ABS5EKU1_9PROT</name>
<dbReference type="SUPFAM" id="SSF53335">
    <property type="entry name" value="S-adenosyl-L-methionine-dependent methyltransferases"/>
    <property type="match status" value="1"/>
</dbReference>
<evidence type="ECO:0000256" key="1">
    <source>
        <dbReference type="ARBA" id="ARBA00010396"/>
    </source>
</evidence>
<evidence type="ECO:0000313" key="7">
    <source>
        <dbReference type="EMBL" id="MBR0651623.1"/>
    </source>
</evidence>
<dbReference type="PIRSF" id="PIRSF004486">
    <property type="entry name" value="MraW"/>
    <property type="match status" value="1"/>
</dbReference>
<evidence type="ECO:0000256" key="6">
    <source>
        <dbReference type="HAMAP-Rule" id="MF_01007"/>
    </source>
</evidence>
<reference evidence="8" key="1">
    <citation type="journal article" date="2021" name="Syst. Appl. Microbiol.">
        <title>Roseomonas hellenica sp. nov., isolated from roots of wild-growing Alkanna tinctoria.</title>
        <authorList>
            <person name="Rat A."/>
            <person name="Naranjo H.D."/>
            <person name="Lebbe L."/>
            <person name="Cnockaert M."/>
            <person name="Krigas N."/>
            <person name="Grigoriadou K."/>
            <person name="Maloupa E."/>
            <person name="Willems A."/>
        </authorList>
    </citation>
    <scope>NUCLEOTIDE SEQUENCE [LARGE SCALE GENOMIC DNA]</scope>
    <source>
        <strain evidence="8">LMG 31159</strain>
    </source>
</reference>
<keyword evidence="3 6" id="KW-0489">Methyltransferase</keyword>
<protein>
    <recommendedName>
        <fullName evidence="6">Ribosomal RNA small subunit methyltransferase H</fullName>
        <ecNumber evidence="6">2.1.1.199</ecNumber>
    </recommendedName>
    <alternativeName>
        <fullName evidence="6">16S rRNA m(4)C1402 methyltransferase</fullName>
    </alternativeName>
    <alternativeName>
        <fullName evidence="6">rRNA (cytosine-N(4)-)-methyltransferase RsmH</fullName>
    </alternativeName>
</protein>